<dbReference type="Pfam" id="PF01757">
    <property type="entry name" value="Acyl_transf_3"/>
    <property type="match status" value="1"/>
</dbReference>
<comment type="caution">
    <text evidence="3">The sequence shown here is derived from an EMBL/GenBank/DDBJ whole genome shotgun (WGS) entry which is preliminary data.</text>
</comment>
<feature type="transmembrane region" description="Helical" evidence="1">
    <location>
        <begin position="204"/>
        <end position="221"/>
    </location>
</feature>
<name>A0A0F5JWH5_9BURK</name>
<feature type="transmembrane region" description="Helical" evidence="1">
    <location>
        <begin position="154"/>
        <end position="174"/>
    </location>
</feature>
<keyword evidence="4" id="KW-1185">Reference proteome</keyword>
<accession>A0A0F5JWH5</accession>
<feature type="transmembrane region" description="Helical" evidence="1">
    <location>
        <begin position="69"/>
        <end position="95"/>
    </location>
</feature>
<dbReference type="InterPro" id="IPR050879">
    <property type="entry name" value="Acyltransferase_3"/>
</dbReference>
<feature type="domain" description="Acyltransferase 3" evidence="2">
    <location>
        <begin position="13"/>
        <end position="393"/>
    </location>
</feature>
<evidence type="ECO:0000313" key="4">
    <source>
        <dbReference type="Proteomes" id="UP000033618"/>
    </source>
</evidence>
<evidence type="ECO:0000313" key="3">
    <source>
        <dbReference type="EMBL" id="KKB61999.1"/>
    </source>
</evidence>
<dbReference type="GO" id="GO:0016020">
    <property type="term" value="C:membrane"/>
    <property type="evidence" value="ECO:0007669"/>
    <property type="project" value="TreeGrafter"/>
</dbReference>
<dbReference type="PATRIC" id="fig|28092.6.peg.4605"/>
<dbReference type="InterPro" id="IPR002656">
    <property type="entry name" value="Acyl_transf_3_dom"/>
</dbReference>
<evidence type="ECO:0000259" key="2">
    <source>
        <dbReference type="Pfam" id="PF01757"/>
    </source>
</evidence>
<feature type="transmembrane region" description="Helical" evidence="1">
    <location>
        <begin position="291"/>
        <end position="309"/>
    </location>
</feature>
<protein>
    <recommendedName>
        <fullName evidence="2">Acyltransferase 3 domain-containing protein</fullName>
    </recommendedName>
</protein>
<dbReference type="PANTHER" id="PTHR23028">
    <property type="entry name" value="ACETYLTRANSFERASE"/>
    <property type="match status" value="1"/>
</dbReference>
<feature type="transmembrane region" description="Helical" evidence="1">
    <location>
        <begin position="378"/>
        <end position="397"/>
    </location>
</feature>
<dbReference type="OrthoDB" id="9814807at2"/>
<feature type="transmembrane region" description="Helical" evidence="1">
    <location>
        <begin position="257"/>
        <end position="276"/>
    </location>
</feature>
<sequence length="436" mass="48692">MSFKLPVLSPGAFRLWLAFVVFVTHTTPLKLGASAVFLFFALSGYWIDRMWHAEYRHVARPVRTFYLSRLWRIFPVFYAALALMLICAACGWIALPHPLLFPPTVPPGLDTAASSNVVGSTTSGPFAAIHYYFSHVLLFGYATITPAWRVIGPLWSIDIELQFYVVAPLVIWLLDKTRRMQSNPTDGTTADMEIPSIGARTGRIFLFAVCVLGLLHMLLAYRGDDSTIGILPDYLAFFVAGAWVARRDWRFSTTQVQSGAAIAFAILLICAVYRPLRGVMFFGSAYGEMSYFNTLANLLIAVALLPYAMTTTRKRPGKEITIERAGVMGWLHRRIDPARLDRLLGALSYEVYLLHGIVLLAMHDRGLLPTSTLARLPWLPLPLVIIVGLSLLVYYIVDRPLERARHRWVRTQPGYPTRPAATGSAAAIPLSKQTLH</sequence>
<organism evidence="3 4">
    <name type="scientific">Robbsia andropogonis</name>
    <dbReference type="NCBI Taxonomy" id="28092"/>
    <lineage>
        <taxon>Bacteria</taxon>
        <taxon>Pseudomonadati</taxon>
        <taxon>Pseudomonadota</taxon>
        <taxon>Betaproteobacteria</taxon>
        <taxon>Burkholderiales</taxon>
        <taxon>Burkholderiaceae</taxon>
        <taxon>Robbsia</taxon>
    </lineage>
</organism>
<dbReference type="PANTHER" id="PTHR23028:SF53">
    <property type="entry name" value="ACYL_TRANSF_3 DOMAIN-CONTAINING PROTEIN"/>
    <property type="match status" value="1"/>
</dbReference>
<feature type="transmembrane region" description="Helical" evidence="1">
    <location>
        <begin position="227"/>
        <end position="245"/>
    </location>
</feature>
<dbReference type="Proteomes" id="UP000033618">
    <property type="component" value="Unassembled WGS sequence"/>
</dbReference>
<gene>
    <name evidence="3" type="ORF">WM40_19650</name>
</gene>
<dbReference type="GO" id="GO:0009103">
    <property type="term" value="P:lipopolysaccharide biosynthetic process"/>
    <property type="evidence" value="ECO:0007669"/>
    <property type="project" value="TreeGrafter"/>
</dbReference>
<keyword evidence="1" id="KW-0472">Membrane</keyword>
<reference evidence="3 4" key="1">
    <citation type="submission" date="2015-03" db="EMBL/GenBank/DDBJ databases">
        <title>Draft Genome Sequence of Burkholderia andropogonis type strain ICMP2807, isolated from Sorghum bicolor.</title>
        <authorList>
            <person name="Lopes-Santos L."/>
            <person name="Castro D.B."/>
            <person name="Ottoboni L.M."/>
            <person name="Park D."/>
            <person name="Weirc B.S."/>
            <person name="Destefano S.A."/>
        </authorList>
    </citation>
    <scope>NUCLEOTIDE SEQUENCE [LARGE SCALE GENOMIC DNA]</scope>
    <source>
        <strain evidence="3 4">ICMP2807</strain>
    </source>
</reference>
<dbReference type="RefSeq" id="WP_046153731.1">
    <property type="nucleotide sequence ID" value="NZ_CADFGU010000009.1"/>
</dbReference>
<proteinExistence type="predicted"/>
<keyword evidence="1" id="KW-0812">Transmembrane</keyword>
<keyword evidence="1" id="KW-1133">Transmembrane helix</keyword>
<dbReference type="STRING" id="28092.WM40_19650"/>
<feature type="transmembrane region" description="Helical" evidence="1">
    <location>
        <begin position="343"/>
        <end position="363"/>
    </location>
</feature>
<dbReference type="AlphaFoldDB" id="A0A0F5JWH5"/>
<feature type="transmembrane region" description="Helical" evidence="1">
    <location>
        <begin position="31"/>
        <end position="48"/>
    </location>
</feature>
<dbReference type="GO" id="GO:0016747">
    <property type="term" value="F:acyltransferase activity, transferring groups other than amino-acyl groups"/>
    <property type="evidence" value="ECO:0007669"/>
    <property type="project" value="InterPro"/>
</dbReference>
<dbReference type="EMBL" id="LAQU01000026">
    <property type="protein sequence ID" value="KKB61999.1"/>
    <property type="molecule type" value="Genomic_DNA"/>
</dbReference>
<evidence type="ECO:0000256" key="1">
    <source>
        <dbReference type="SAM" id="Phobius"/>
    </source>
</evidence>